<proteinExistence type="predicted"/>
<reference evidence="1 2" key="1">
    <citation type="journal article" date="2017" name="Genome Announc.">
        <title>Twelve Complete Reference Genomes of Clinical Isolates in the Capnocytophaga Genus.</title>
        <authorList>
            <person name="Villarma A."/>
            <person name="Gulvik C.A."/>
            <person name="Rowe L.A."/>
            <person name="Sheth M."/>
            <person name="Juieng P."/>
            <person name="Nicholson A.C."/>
            <person name="Loparev V.N."/>
            <person name="McQuiston J.R."/>
        </authorList>
    </citation>
    <scope>NUCLEOTIDE SEQUENCE [LARGE SCALE GENOMIC DNA]</scope>
    <source>
        <strain evidence="1 2">G7591</strain>
    </source>
</reference>
<organism evidence="1 2">
    <name type="scientific">Capnocytophaga cynodegmi</name>
    <dbReference type="NCBI Taxonomy" id="28189"/>
    <lineage>
        <taxon>Bacteria</taxon>
        <taxon>Pseudomonadati</taxon>
        <taxon>Bacteroidota</taxon>
        <taxon>Flavobacteriia</taxon>
        <taxon>Flavobacteriales</taxon>
        <taxon>Flavobacteriaceae</taxon>
        <taxon>Capnocytophaga</taxon>
    </lineage>
</organism>
<dbReference type="EMBL" id="CP022378">
    <property type="protein sequence ID" value="ATA67551.1"/>
    <property type="molecule type" value="Genomic_DNA"/>
</dbReference>
<evidence type="ECO:0000313" key="1">
    <source>
        <dbReference type="EMBL" id="ATA67551.1"/>
    </source>
</evidence>
<accession>A0A286NTV8</accession>
<dbReference type="AlphaFoldDB" id="A0A286NTV8"/>
<dbReference type="Proteomes" id="UP000242855">
    <property type="component" value="Chromosome"/>
</dbReference>
<dbReference type="Gene3D" id="3.90.1720.10">
    <property type="entry name" value="endopeptidase domain like (from Nostoc punctiforme)"/>
    <property type="match status" value="1"/>
</dbReference>
<sequence length="178" mass="20943">MYDFWDKLEFKTDAFWYFESFAWVEQMKRVFREIKRKGFDVEKAVKHLNQNANSKSLGKCARYVRLAIEARGMSTVGRPNSACNYDKFLLKKEFGEVHILSLDKYKPQKGDIAVFEAFQGKNKYHEHGTFKCIMEKVGFLILFNQDFGQALITEHISLILKYLDGNENKIYNSTFIFC</sequence>
<gene>
    <name evidence="1" type="ORF">CGC48_02240</name>
</gene>
<dbReference type="GeneID" id="96780613"/>
<dbReference type="KEGG" id="ccyn:CGC48_02240"/>
<name>A0A286NTV8_9FLAO</name>
<evidence type="ECO:0000313" key="2">
    <source>
        <dbReference type="Proteomes" id="UP000242855"/>
    </source>
</evidence>
<dbReference type="RefSeq" id="WP_098028300.1">
    <property type="nucleotide sequence ID" value="NZ_CP022378.1"/>
</dbReference>
<protein>
    <submittedName>
        <fullName evidence="1">Uncharacterized protein</fullName>
    </submittedName>
</protein>